<accession>A0A6M0JW48</accession>
<protein>
    <recommendedName>
        <fullName evidence="4">Transporter</fullName>
    </recommendedName>
</protein>
<reference evidence="2 3" key="1">
    <citation type="submission" date="2020-02" db="EMBL/GenBank/DDBJ databases">
        <title>Genome sequences of Thiorhodococcus mannitoliphagus and Thiorhodococcus minor, purple sulfur photosynthetic bacteria in the gammaproteobacterial family, Chromatiaceae.</title>
        <authorList>
            <person name="Aviles F.A."/>
            <person name="Meyer T.E."/>
            <person name="Kyndt J.A."/>
        </authorList>
    </citation>
    <scope>NUCLEOTIDE SEQUENCE [LARGE SCALE GENOMIC DNA]</scope>
    <source>
        <strain evidence="2 3">DSM 11518</strain>
    </source>
</reference>
<organism evidence="2 3">
    <name type="scientific">Thiorhodococcus minor</name>
    <dbReference type="NCBI Taxonomy" id="57489"/>
    <lineage>
        <taxon>Bacteria</taxon>
        <taxon>Pseudomonadati</taxon>
        <taxon>Pseudomonadota</taxon>
        <taxon>Gammaproteobacteria</taxon>
        <taxon>Chromatiales</taxon>
        <taxon>Chromatiaceae</taxon>
        <taxon>Thiorhodococcus</taxon>
    </lineage>
</organism>
<dbReference type="AlphaFoldDB" id="A0A6M0JW48"/>
<keyword evidence="3" id="KW-1185">Reference proteome</keyword>
<sequence>MINQRPFRIFPAAALATGLLMAPLHADAETEDADPGDPPIEDLFKSELVFPQERGELQIASFPSYREGPEGSVVSVPIGIEYGITDAFQLEVEWDAYVDADGDSAEESGSGQGNFQLGLMYAMIDIAGSGFHVAAGAEYEIASGDQVFLENGNRADSQELYLIFAKDLAEASTSLVFVQVGVELQPDRREAATLVGALHDDPEIMGSEDDDDGALDPNVWFLNLGGYTPLGEAILSLELNLSEEEEERFVTPGISYQPGGGLELGLGVALGLTEEADDYQVIAKLLWEFED</sequence>
<evidence type="ECO:0000256" key="1">
    <source>
        <dbReference type="SAM" id="SignalP"/>
    </source>
</evidence>
<evidence type="ECO:0008006" key="4">
    <source>
        <dbReference type="Google" id="ProtNLM"/>
    </source>
</evidence>
<gene>
    <name evidence="2" type="ORF">G3446_02750</name>
</gene>
<dbReference type="EMBL" id="JAAIJQ010000005">
    <property type="protein sequence ID" value="NEV60823.1"/>
    <property type="molecule type" value="Genomic_DNA"/>
</dbReference>
<dbReference type="RefSeq" id="WP_164450869.1">
    <property type="nucleotide sequence ID" value="NZ_JAAIJQ010000005.1"/>
</dbReference>
<evidence type="ECO:0000313" key="2">
    <source>
        <dbReference type="EMBL" id="NEV60823.1"/>
    </source>
</evidence>
<feature type="chain" id="PRO_5027111281" description="Transporter" evidence="1">
    <location>
        <begin position="29"/>
        <end position="291"/>
    </location>
</feature>
<evidence type="ECO:0000313" key="3">
    <source>
        <dbReference type="Proteomes" id="UP000483379"/>
    </source>
</evidence>
<comment type="caution">
    <text evidence="2">The sequence shown here is derived from an EMBL/GenBank/DDBJ whole genome shotgun (WGS) entry which is preliminary data.</text>
</comment>
<name>A0A6M0JW48_9GAMM</name>
<keyword evidence="1" id="KW-0732">Signal</keyword>
<dbReference type="Proteomes" id="UP000483379">
    <property type="component" value="Unassembled WGS sequence"/>
</dbReference>
<feature type="signal peptide" evidence="1">
    <location>
        <begin position="1"/>
        <end position="28"/>
    </location>
</feature>
<proteinExistence type="predicted"/>